<dbReference type="Pfam" id="PF07849">
    <property type="entry name" value="DUF1641"/>
    <property type="match status" value="1"/>
</dbReference>
<evidence type="ECO:0008006" key="3">
    <source>
        <dbReference type="Google" id="ProtNLM"/>
    </source>
</evidence>
<dbReference type="EMBL" id="LJJB01000013">
    <property type="protein sequence ID" value="KQL45292.1"/>
    <property type="molecule type" value="Genomic_DNA"/>
</dbReference>
<proteinExistence type="predicted"/>
<accession>A0ABR5N451</accession>
<dbReference type="PANTHER" id="PTHR39180">
    <property type="match status" value="1"/>
</dbReference>
<dbReference type="PANTHER" id="PTHR39180:SF2">
    <property type="entry name" value="DUF1641 DOMAIN-CONTAINING PROTEIN"/>
    <property type="match status" value="1"/>
</dbReference>
<protein>
    <recommendedName>
        <fullName evidence="3">DUF1641 domain-containing protein</fullName>
    </recommendedName>
</protein>
<keyword evidence="2" id="KW-1185">Reference proteome</keyword>
<reference evidence="1 2" key="1">
    <citation type="submission" date="2015-09" db="EMBL/GenBank/DDBJ databases">
        <title>Genome sequencing project for genomic taxonomy and phylogenomics of Bacillus-like bacteria.</title>
        <authorList>
            <person name="Liu B."/>
            <person name="Wang J."/>
            <person name="Zhu Y."/>
            <person name="Liu G."/>
            <person name="Chen Q."/>
            <person name="Chen Z."/>
            <person name="Lan J."/>
            <person name="Che J."/>
            <person name="Ge C."/>
            <person name="Shi H."/>
            <person name="Pan Z."/>
            <person name="Liu X."/>
        </authorList>
    </citation>
    <scope>NUCLEOTIDE SEQUENCE [LARGE SCALE GENOMIC DNA]</scope>
    <source>
        <strain evidence="1 2">DSM 8552</strain>
    </source>
</reference>
<dbReference type="Proteomes" id="UP000051063">
    <property type="component" value="Unassembled WGS sequence"/>
</dbReference>
<evidence type="ECO:0000313" key="1">
    <source>
        <dbReference type="EMBL" id="KQL45292.1"/>
    </source>
</evidence>
<comment type="caution">
    <text evidence="1">The sequence shown here is derived from an EMBL/GenBank/DDBJ whole genome shotgun (WGS) entry which is preliminary data.</text>
</comment>
<evidence type="ECO:0000313" key="2">
    <source>
        <dbReference type="Proteomes" id="UP000051063"/>
    </source>
</evidence>
<name>A0ABR5N451_BRECH</name>
<organism evidence="1 2">
    <name type="scientific">Brevibacillus choshinensis</name>
    <dbReference type="NCBI Taxonomy" id="54911"/>
    <lineage>
        <taxon>Bacteria</taxon>
        <taxon>Bacillati</taxon>
        <taxon>Bacillota</taxon>
        <taxon>Bacilli</taxon>
        <taxon>Bacillales</taxon>
        <taxon>Paenibacillaceae</taxon>
        <taxon>Brevibacillus</taxon>
    </lineage>
</organism>
<gene>
    <name evidence="1" type="ORF">AN963_25645</name>
</gene>
<sequence length="125" mass="14089">MGQKCAPYRVEKESILALFSLLEKMPKLLKYVNTIEQVADFVESVGQDKQSQEYLLKGMKGYIAPVTAQVETGVAVFREAKERAKNNHEAISIFGLLRLLKDPTVQKTLRFTQSLLEVLAEKSSK</sequence>
<dbReference type="InterPro" id="IPR012440">
    <property type="entry name" value="DUF1641"/>
</dbReference>